<dbReference type="SUPFAM" id="SSF46689">
    <property type="entry name" value="Homeodomain-like"/>
    <property type="match status" value="1"/>
</dbReference>
<dbReference type="EMBL" id="JAAAMV010000025">
    <property type="protein sequence ID" value="NBD27080.1"/>
    <property type="molecule type" value="Genomic_DNA"/>
</dbReference>
<dbReference type="InterPro" id="IPR009057">
    <property type="entry name" value="Homeodomain-like_sf"/>
</dbReference>
<comment type="caution">
    <text evidence="5">The sequence shown here is derived from an EMBL/GenBank/DDBJ whole genome shotgun (WGS) entry which is preliminary data.</text>
</comment>
<protein>
    <submittedName>
        <fullName evidence="5">Helix-turn-helix domain-containing protein</fullName>
    </submittedName>
</protein>
<evidence type="ECO:0000256" key="2">
    <source>
        <dbReference type="ARBA" id="ARBA00023125"/>
    </source>
</evidence>
<dbReference type="PANTHER" id="PTHR46796">
    <property type="entry name" value="HTH-TYPE TRANSCRIPTIONAL ACTIVATOR RHAS-RELATED"/>
    <property type="match status" value="1"/>
</dbReference>
<keyword evidence="6" id="KW-1185">Reference proteome</keyword>
<dbReference type="Pfam" id="PF20240">
    <property type="entry name" value="DUF6597"/>
    <property type="match status" value="1"/>
</dbReference>
<dbReference type="SMART" id="SM00342">
    <property type="entry name" value="HTH_ARAC"/>
    <property type="match status" value="1"/>
</dbReference>
<gene>
    <name evidence="5" type="ORF">GT019_24680</name>
</gene>
<dbReference type="Gene3D" id="1.10.10.60">
    <property type="entry name" value="Homeodomain-like"/>
    <property type="match status" value="1"/>
</dbReference>
<evidence type="ECO:0000313" key="6">
    <source>
        <dbReference type="Proteomes" id="UP000665561"/>
    </source>
</evidence>
<feature type="domain" description="HTH araC/xylS-type" evidence="4">
    <location>
        <begin position="169"/>
        <end position="271"/>
    </location>
</feature>
<keyword evidence="3" id="KW-0804">Transcription</keyword>
<proteinExistence type="predicted"/>
<keyword evidence="1" id="KW-0805">Transcription regulation</keyword>
<evidence type="ECO:0000256" key="3">
    <source>
        <dbReference type="ARBA" id="ARBA00023163"/>
    </source>
</evidence>
<accession>A0ABW9XWK4</accession>
<dbReference type="RefSeq" id="WP_161746103.1">
    <property type="nucleotide sequence ID" value="NZ_JAAAMV010000025.1"/>
</dbReference>
<dbReference type="InterPro" id="IPR050204">
    <property type="entry name" value="AraC_XylS_family_regulators"/>
</dbReference>
<dbReference type="InterPro" id="IPR018060">
    <property type="entry name" value="HTH_AraC"/>
</dbReference>
<keyword evidence="2" id="KW-0238">DNA-binding</keyword>
<name>A0ABW9XWK4_9BACL</name>
<dbReference type="Proteomes" id="UP000665561">
    <property type="component" value="Unassembled WGS sequence"/>
</dbReference>
<dbReference type="InterPro" id="IPR046532">
    <property type="entry name" value="DUF6597"/>
</dbReference>
<sequence length="280" mass="32182">MSDKPIQQSDRGILKAELARRKFALRRIEPSPDLAPYIEHYWTVRWDLSGQAPFSQVILSYPNINLSFERDHNGPFAGVYGVPRSTYTRYLQDEGEVLGIKFRPGGFHPFWRRPAALLTGRILDAKEIFGEEAGEPAARIFAAETDEARIRLAEAFLRSRQPEPDDQIRLIGDLVRQVIDDRTLTKVEELVDRFGLSKRSLQRLFSRYVGVSPKWVIQRFRLQEAAELIEQDRGIPDWTRLSQDLGFYDQAHFIKSFKAMIGKSPEAYSRELDLPSSAEA</sequence>
<dbReference type="Pfam" id="PF12833">
    <property type="entry name" value="HTH_18"/>
    <property type="match status" value="1"/>
</dbReference>
<evidence type="ECO:0000313" key="5">
    <source>
        <dbReference type="EMBL" id="NBD27080.1"/>
    </source>
</evidence>
<organism evidence="5 6">
    <name type="scientific">Paenibacillus glycinis</name>
    <dbReference type="NCBI Taxonomy" id="2697035"/>
    <lineage>
        <taxon>Bacteria</taxon>
        <taxon>Bacillati</taxon>
        <taxon>Bacillota</taxon>
        <taxon>Bacilli</taxon>
        <taxon>Bacillales</taxon>
        <taxon>Paenibacillaceae</taxon>
        <taxon>Paenibacillus</taxon>
    </lineage>
</organism>
<dbReference type="PROSITE" id="PS01124">
    <property type="entry name" value="HTH_ARAC_FAMILY_2"/>
    <property type="match status" value="1"/>
</dbReference>
<reference evidence="5 6" key="1">
    <citation type="submission" date="2020-01" db="EMBL/GenBank/DDBJ databases">
        <title>Paenibacillus soybeanensis sp. nov. isolated from the nodules of soybean (Glycine max(L.) Merr).</title>
        <authorList>
            <person name="Wang H."/>
        </authorList>
    </citation>
    <scope>NUCLEOTIDE SEQUENCE [LARGE SCALE GENOMIC DNA]</scope>
    <source>
        <strain evidence="5 6">T1</strain>
    </source>
</reference>
<evidence type="ECO:0000256" key="1">
    <source>
        <dbReference type="ARBA" id="ARBA00023015"/>
    </source>
</evidence>
<evidence type="ECO:0000259" key="4">
    <source>
        <dbReference type="PROSITE" id="PS01124"/>
    </source>
</evidence>